<dbReference type="EMBL" id="KI911149">
    <property type="protein sequence ID" value="ETS01239.1"/>
    <property type="molecule type" value="Genomic_DNA"/>
</dbReference>
<evidence type="ECO:0000313" key="2">
    <source>
        <dbReference type="Proteomes" id="UP000024376"/>
    </source>
</evidence>
<sequence length="51" mass="5535">MKAEPLHGPVSPYKFPCLALDNPHIPSTPSQALAWLVSCRSLLTLDSVYLG</sequence>
<protein>
    <submittedName>
        <fullName evidence="1">Uncharacterized protein</fullName>
    </submittedName>
</protein>
<accession>A0A024S7C5</accession>
<organism evidence="1 2">
    <name type="scientific">Hypocrea jecorina (strain ATCC 56765 / BCRC 32924 / NRRL 11460 / Rut C-30)</name>
    <name type="common">Trichoderma reesei</name>
    <dbReference type="NCBI Taxonomy" id="1344414"/>
    <lineage>
        <taxon>Eukaryota</taxon>
        <taxon>Fungi</taxon>
        <taxon>Dikarya</taxon>
        <taxon>Ascomycota</taxon>
        <taxon>Pezizomycotina</taxon>
        <taxon>Sordariomycetes</taxon>
        <taxon>Hypocreomycetidae</taxon>
        <taxon>Hypocreales</taxon>
        <taxon>Hypocreaceae</taxon>
        <taxon>Trichoderma</taxon>
    </lineage>
</organism>
<dbReference type="KEGG" id="trr:M419DRAFT_123704"/>
<name>A0A024S7C5_HYPJR</name>
<dbReference type="AlphaFoldDB" id="A0A024S7C5"/>
<evidence type="ECO:0000313" key="1">
    <source>
        <dbReference type="EMBL" id="ETS01239.1"/>
    </source>
</evidence>
<proteinExistence type="predicted"/>
<dbReference type="Proteomes" id="UP000024376">
    <property type="component" value="Unassembled WGS sequence"/>
</dbReference>
<dbReference type="HOGENOM" id="CLU_3108119_0_0_1"/>
<reference evidence="2" key="1">
    <citation type="journal article" date="2013" name="Ind. Biotechnol.">
        <title>Comparative genomics analysis of Trichoderma reesei strains.</title>
        <authorList>
            <person name="Koike H."/>
            <person name="Aerts A."/>
            <person name="LaButti K."/>
            <person name="Grigoriev I.V."/>
            <person name="Baker S.E."/>
        </authorList>
    </citation>
    <scope>NUCLEOTIDE SEQUENCE [LARGE SCALE GENOMIC DNA]</scope>
    <source>
        <strain evidence="2">ATCC 56765 / BCRC 32924 / NRRL 11460 / Rut C-30</strain>
    </source>
</reference>
<gene>
    <name evidence="1" type="ORF">M419DRAFT_123704</name>
</gene>